<dbReference type="EMBL" id="JBDODL010001856">
    <property type="protein sequence ID" value="MES1921851.1"/>
    <property type="molecule type" value="Genomic_DNA"/>
</dbReference>
<dbReference type="InterPro" id="IPR055333">
    <property type="entry name" value="HISTONE_H2B_site"/>
</dbReference>
<feature type="domain" description="Core Histone H2A/H2B/H3" evidence="9">
    <location>
        <begin position="178"/>
        <end position="249"/>
    </location>
</feature>
<dbReference type="InterPro" id="IPR009548">
    <property type="entry name" value="Prkrip1"/>
</dbReference>
<evidence type="ECO:0000313" key="10">
    <source>
        <dbReference type="EMBL" id="MES1921851.1"/>
    </source>
</evidence>
<evidence type="ECO:0000256" key="7">
    <source>
        <dbReference type="ARBA" id="ARBA00023269"/>
    </source>
</evidence>
<evidence type="ECO:0000256" key="3">
    <source>
        <dbReference type="ARBA" id="ARBA00006846"/>
    </source>
</evidence>
<dbReference type="Gene3D" id="1.10.20.10">
    <property type="entry name" value="Histone, subunit A"/>
    <property type="match status" value="1"/>
</dbReference>
<dbReference type="Pfam" id="PF00125">
    <property type="entry name" value="Histone"/>
    <property type="match status" value="1"/>
</dbReference>
<comment type="subcellular location">
    <subcellularLocation>
        <location evidence="2">Chromosome</location>
    </subcellularLocation>
    <subcellularLocation>
        <location evidence="1 8">Nucleus</location>
    </subcellularLocation>
</comment>
<dbReference type="SUPFAM" id="SSF47113">
    <property type="entry name" value="Histone-fold"/>
    <property type="match status" value="1"/>
</dbReference>
<evidence type="ECO:0000256" key="5">
    <source>
        <dbReference type="ARBA" id="ARBA00023125"/>
    </source>
</evidence>
<organism evidence="10 11">
    <name type="scientific">Bonamia ostreae</name>
    <dbReference type="NCBI Taxonomy" id="126728"/>
    <lineage>
        <taxon>Eukaryota</taxon>
        <taxon>Sar</taxon>
        <taxon>Rhizaria</taxon>
        <taxon>Endomyxa</taxon>
        <taxon>Ascetosporea</taxon>
        <taxon>Haplosporida</taxon>
        <taxon>Bonamia</taxon>
    </lineage>
</organism>
<protein>
    <recommendedName>
        <fullName evidence="8">Histone H2B</fullName>
    </recommendedName>
</protein>
<comment type="subunit">
    <text evidence="8">The nucleosome is a histone octamer containing two molecules each of H2A, H2B, H3 and H4 assembled in one H3-H4 heterotetramer and two H2A-H2B heterodimers. The octamer wraps approximately 147 bp of DNA.</text>
</comment>
<evidence type="ECO:0000256" key="8">
    <source>
        <dbReference type="RuleBase" id="RU000451"/>
    </source>
</evidence>
<name>A0ABV2AQV2_9EUKA</name>
<keyword evidence="11" id="KW-1185">Reference proteome</keyword>
<reference evidence="10 11" key="1">
    <citation type="journal article" date="2024" name="BMC Biol.">
        <title>Comparative genomics of Ascetosporea gives new insight into the evolutionary basis for animal parasitism in Rhizaria.</title>
        <authorList>
            <person name="Hiltunen Thoren M."/>
            <person name="Onut-Brannstrom I."/>
            <person name="Alfjorden A."/>
            <person name="Peckova H."/>
            <person name="Swords F."/>
            <person name="Hooper C."/>
            <person name="Holzer A.S."/>
            <person name="Bass D."/>
            <person name="Burki F."/>
        </authorList>
    </citation>
    <scope>NUCLEOTIDE SEQUENCE [LARGE SCALE GENOMIC DNA]</scope>
    <source>
        <strain evidence="10">20-A016</strain>
    </source>
</reference>
<evidence type="ECO:0000256" key="2">
    <source>
        <dbReference type="ARBA" id="ARBA00004286"/>
    </source>
</evidence>
<evidence type="ECO:0000256" key="4">
    <source>
        <dbReference type="ARBA" id="ARBA00022454"/>
    </source>
</evidence>
<dbReference type="PRINTS" id="PR00621">
    <property type="entry name" value="HISTONEH2B"/>
</dbReference>
<evidence type="ECO:0000256" key="1">
    <source>
        <dbReference type="ARBA" id="ARBA00004123"/>
    </source>
</evidence>
<feature type="non-terminal residue" evidence="10">
    <location>
        <position position="1"/>
    </location>
</feature>
<comment type="similarity">
    <text evidence="3 8">Belongs to the histone H2B family.</text>
</comment>
<sequence length="277" mass="31107">FEMSEKSTLTKLEISDLQKDKKERPIRYEKYNEIRCFDVPSSVSGVGSNDFHLYRKLRRMNMEREIKLEEEYKNEKLVAAQAEHFIDLNAKEKLKTAKKAEKRQQPPMGYGKAGVGKMGIGKSGGKLNYENIALENPILGQQGYIGSDAHRPPAARHPPTGEKIFMSADGIPNTDSALKRKRSETYSAYIYKVLKQVHPETGISNTAMDIMNSFINDILEKISIESNHLAINNDMDKITSREIQTAVRLILPGELAKHAVAEGTKAVTKYTSSSAQM</sequence>
<comment type="caution">
    <text evidence="10">The sequence shown here is derived from an EMBL/GenBank/DDBJ whole genome shotgun (WGS) entry which is preliminary data.</text>
</comment>
<accession>A0ABV2AQV2</accession>
<evidence type="ECO:0000256" key="6">
    <source>
        <dbReference type="ARBA" id="ARBA00023242"/>
    </source>
</evidence>
<proteinExistence type="inferred from homology"/>
<dbReference type="SMART" id="SM00427">
    <property type="entry name" value="H2B"/>
    <property type="match status" value="1"/>
</dbReference>
<dbReference type="CDD" id="cd22910">
    <property type="entry name" value="HFD_H2B"/>
    <property type="match status" value="1"/>
</dbReference>
<keyword evidence="6 8" id="KW-0539">Nucleus</keyword>
<keyword evidence="5 8" id="KW-0238">DNA-binding</keyword>
<keyword evidence="4 8" id="KW-0158">Chromosome</keyword>
<dbReference type="PANTHER" id="PTHR23428">
    <property type="entry name" value="HISTONE H2B"/>
    <property type="match status" value="1"/>
</dbReference>
<dbReference type="InterPro" id="IPR007125">
    <property type="entry name" value="H2A/H2B/H3"/>
</dbReference>
<dbReference type="InterPro" id="IPR009072">
    <property type="entry name" value="Histone-fold"/>
</dbReference>
<dbReference type="Pfam" id="PF06658">
    <property type="entry name" value="DUF1168"/>
    <property type="match status" value="1"/>
</dbReference>
<gene>
    <name evidence="10" type="ORF">MHBO_003386</name>
</gene>
<dbReference type="PROSITE" id="PS00357">
    <property type="entry name" value="HISTONE_H2B"/>
    <property type="match status" value="1"/>
</dbReference>
<evidence type="ECO:0000259" key="9">
    <source>
        <dbReference type="Pfam" id="PF00125"/>
    </source>
</evidence>
<keyword evidence="7 8" id="KW-0544">Nucleosome core</keyword>
<dbReference type="Proteomes" id="UP001439008">
    <property type="component" value="Unassembled WGS sequence"/>
</dbReference>
<evidence type="ECO:0000313" key="11">
    <source>
        <dbReference type="Proteomes" id="UP001439008"/>
    </source>
</evidence>
<dbReference type="InterPro" id="IPR000558">
    <property type="entry name" value="Histone_H2B"/>
</dbReference>